<comment type="similarity">
    <text evidence="2">Belongs to the GSP K family.</text>
</comment>
<accession>A0A0F5K3I8</accession>
<evidence type="ECO:0000313" key="13">
    <source>
        <dbReference type="Proteomes" id="UP000033618"/>
    </source>
</evidence>
<proteinExistence type="inferred from homology"/>
<evidence type="ECO:0000256" key="5">
    <source>
        <dbReference type="ARBA" id="ARBA00022519"/>
    </source>
</evidence>
<evidence type="ECO:0000256" key="2">
    <source>
        <dbReference type="ARBA" id="ARBA00007246"/>
    </source>
</evidence>
<sequence length="375" mass="40518">MMMRSTGRCAFCRPRAARARGAALITALLVTTLAAVLVSGLLWRQQVEIRRVENQREAAQARWVSRGVFDWARLILRTQADALPVTYLGGAWSVPIAPTRLSDFLGKIGIARAEQGASTWLSGGVVDAQSRFNLRNLVNSKPATGLQVNPQAQMQFQKLLSLLGLSSDLAPPAAQYVLTTLLSSVTKGQQAQTGDVASDALAAAQSDGDAVSRESGLTNTPGMSAGDVATQMTRPIQLHDVDDLVAVPGFTPAVIARLRPFVTILPVPTQINLNTAGPEVIAAALPALSLTAAQAMITTRDQAFFINLGDAQTRLARFMTTGETLDGQFFDVTTHYFEIHARITHERAVVDRVALVYRDPRTHSTRIIRVQDARQ</sequence>
<dbReference type="PANTHER" id="PTHR38831">
    <property type="entry name" value="TYPE II SECRETION SYSTEM PROTEIN K"/>
    <property type="match status" value="1"/>
</dbReference>
<keyword evidence="4" id="KW-1003">Cell membrane</keyword>
<keyword evidence="3" id="KW-0813">Transport</keyword>
<evidence type="ECO:0000256" key="3">
    <source>
        <dbReference type="ARBA" id="ARBA00022448"/>
    </source>
</evidence>
<dbReference type="GO" id="GO:0005886">
    <property type="term" value="C:plasma membrane"/>
    <property type="evidence" value="ECO:0007669"/>
    <property type="project" value="UniProtKB-SubCell"/>
</dbReference>
<dbReference type="PATRIC" id="fig|28092.6.peg.1442"/>
<evidence type="ECO:0000313" key="12">
    <source>
        <dbReference type="EMBL" id="KKB64454.1"/>
    </source>
</evidence>
<feature type="domain" description="T2SS protein K first SAM-like" evidence="11">
    <location>
        <begin position="130"/>
        <end position="266"/>
    </location>
</feature>
<dbReference type="GO" id="GO:0009306">
    <property type="term" value="P:protein secretion"/>
    <property type="evidence" value="ECO:0007669"/>
    <property type="project" value="InterPro"/>
</dbReference>
<keyword evidence="6" id="KW-0812">Transmembrane</keyword>
<dbReference type="Gene3D" id="3.30.1300.30">
    <property type="entry name" value="GSPII I/J protein-like"/>
    <property type="match status" value="1"/>
</dbReference>
<dbReference type="PIRSF" id="PIRSF002786">
    <property type="entry name" value="XcpX"/>
    <property type="match status" value="1"/>
</dbReference>
<feature type="domain" description="T2SS protein K second SAM-like" evidence="10">
    <location>
        <begin position="271"/>
        <end position="315"/>
    </location>
</feature>
<comment type="subcellular location">
    <subcellularLocation>
        <location evidence="1">Cell inner membrane</location>
    </subcellularLocation>
</comment>
<evidence type="ECO:0000256" key="6">
    <source>
        <dbReference type="ARBA" id="ARBA00022692"/>
    </source>
</evidence>
<dbReference type="AlphaFoldDB" id="A0A0F5K3I8"/>
<reference evidence="12 13" key="1">
    <citation type="submission" date="2015-03" db="EMBL/GenBank/DDBJ databases">
        <title>Draft Genome Sequence of Burkholderia andropogonis type strain ICMP2807, isolated from Sorghum bicolor.</title>
        <authorList>
            <person name="Lopes-Santos L."/>
            <person name="Castro D.B."/>
            <person name="Ottoboni L.M."/>
            <person name="Park D."/>
            <person name="Weirc B.S."/>
            <person name="Destefano S.A."/>
        </authorList>
    </citation>
    <scope>NUCLEOTIDE SEQUENCE [LARGE SCALE GENOMIC DNA]</scope>
    <source>
        <strain evidence="12 13">ICMP2807</strain>
    </source>
</reference>
<dbReference type="Pfam" id="PF21687">
    <property type="entry name" value="T2SSK_1st"/>
    <property type="match status" value="1"/>
</dbReference>
<evidence type="ECO:0000259" key="10">
    <source>
        <dbReference type="Pfam" id="PF03934"/>
    </source>
</evidence>
<keyword evidence="5" id="KW-0997">Cell inner membrane</keyword>
<keyword evidence="9" id="KW-0472">Membrane</keyword>
<dbReference type="NCBIfam" id="NF037980">
    <property type="entry name" value="T2SS_GspK"/>
    <property type="match status" value="1"/>
</dbReference>
<dbReference type="PANTHER" id="PTHR38831:SF1">
    <property type="entry name" value="TYPE II SECRETION SYSTEM PROTEIN K-RELATED"/>
    <property type="match status" value="1"/>
</dbReference>
<evidence type="ECO:0000256" key="8">
    <source>
        <dbReference type="ARBA" id="ARBA00022989"/>
    </source>
</evidence>
<dbReference type="InterPro" id="IPR038072">
    <property type="entry name" value="GspK_central_sf"/>
</dbReference>
<dbReference type="Proteomes" id="UP000033618">
    <property type="component" value="Unassembled WGS sequence"/>
</dbReference>
<protein>
    <recommendedName>
        <fullName evidence="14">Type II secretion system protein K</fullName>
    </recommendedName>
</protein>
<dbReference type="SUPFAM" id="SSF158544">
    <property type="entry name" value="GspK insert domain-like"/>
    <property type="match status" value="1"/>
</dbReference>
<evidence type="ECO:0000256" key="4">
    <source>
        <dbReference type="ARBA" id="ARBA00022475"/>
    </source>
</evidence>
<evidence type="ECO:0000259" key="11">
    <source>
        <dbReference type="Pfam" id="PF21687"/>
    </source>
</evidence>
<keyword evidence="8" id="KW-1133">Transmembrane helix</keyword>
<gene>
    <name evidence="12" type="ORF">WM40_06070</name>
</gene>
<evidence type="ECO:0000256" key="1">
    <source>
        <dbReference type="ARBA" id="ARBA00004533"/>
    </source>
</evidence>
<keyword evidence="13" id="KW-1185">Reference proteome</keyword>
<name>A0A0F5K3I8_9BURK</name>
<dbReference type="EMBL" id="LAQU01000004">
    <property type="protein sequence ID" value="KKB64454.1"/>
    <property type="molecule type" value="Genomic_DNA"/>
</dbReference>
<comment type="caution">
    <text evidence="12">The sequence shown here is derived from an EMBL/GenBank/DDBJ whole genome shotgun (WGS) entry which is preliminary data.</text>
</comment>
<evidence type="ECO:0000256" key="9">
    <source>
        <dbReference type="ARBA" id="ARBA00023136"/>
    </source>
</evidence>
<evidence type="ECO:0000256" key="7">
    <source>
        <dbReference type="ARBA" id="ARBA00022927"/>
    </source>
</evidence>
<dbReference type="InterPro" id="IPR005628">
    <property type="entry name" value="GspK"/>
</dbReference>
<dbReference type="Pfam" id="PF03934">
    <property type="entry name" value="T2SSK"/>
    <property type="match status" value="1"/>
</dbReference>
<organism evidence="12 13">
    <name type="scientific">Robbsia andropogonis</name>
    <dbReference type="NCBI Taxonomy" id="28092"/>
    <lineage>
        <taxon>Bacteria</taxon>
        <taxon>Pseudomonadati</taxon>
        <taxon>Pseudomonadota</taxon>
        <taxon>Betaproteobacteria</taxon>
        <taxon>Burkholderiales</taxon>
        <taxon>Burkholderiaceae</taxon>
        <taxon>Robbsia</taxon>
    </lineage>
</organism>
<dbReference type="InterPro" id="IPR049179">
    <property type="entry name" value="T2SSK_SAM-like_2nd"/>
</dbReference>
<dbReference type="RefSeq" id="WP_046152412.1">
    <property type="nucleotide sequence ID" value="NZ_JBNPXD010000007.1"/>
</dbReference>
<keyword evidence="7" id="KW-0653">Protein transport</keyword>
<dbReference type="InterPro" id="IPR049031">
    <property type="entry name" value="T2SSK_SAM-like_1st"/>
</dbReference>
<dbReference type="STRING" id="28092.WM40_06070"/>
<evidence type="ECO:0008006" key="14">
    <source>
        <dbReference type="Google" id="ProtNLM"/>
    </source>
</evidence>